<dbReference type="Pfam" id="PF11925">
    <property type="entry name" value="DUF3443"/>
    <property type="match status" value="1"/>
</dbReference>
<dbReference type="EMBL" id="JACIIK010000014">
    <property type="protein sequence ID" value="MBB6205838.1"/>
    <property type="molecule type" value="Genomic_DNA"/>
</dbReference>
<evidence type="ECO:0008006" key="3">
    <source>
        <dbReference type="Google" id="ProtNLM"/>
    </source>
</evidence>
<gene>
    <name evidence="1" type="ORF">GGD69_006733</name>
</gene>
<comment type="caution">
    <text evidence="1">The sequence shown here is derived from an EMBL/GenBank/DDBJ whole genome shotgun (WGS) entry which is preliminary data.</text>
</comment>
<dbReference type="InterPro" id="IPR021847">
    <property type="entry name" value="DUF3443"/>
</dbReference>
<organism evidence="1 2">
    <name type="scientific">Paraburkholderia fungorum</name>
    <dbReference type="NCBI Taxonomy" id="134537"/>
    <lineage>
        <taxon>Bacteria</taxon>
        <taxon>Pseudomonadati</taxon>
        <taxon>Pseudomonadota</taxon>
        <taxon>Betaproteobacteria</taxon>
        <taxon>Burkholderiales</taxon>
        <taxon>Burkholderiaceae</taxon>
        <taxon>Paraburkholderia</taxon>
    </lineage>
</organism>
<evidence type="ECO:0000313" key="2">
    <source>
        <dbReference type="Proteomes" id="UP000518681"/>
    </source>
</evidence>
<name>A0AAW3V5H9_9BURK</name>
<dbReference type="AlphaFoldDB" id="A0AAW3V5H9"/>
<reference evidence="1 2" key="1">
    <citation type="submission" date="2020-08" db="EMBL/GenBank/DDBJ databases">
        <title>Genomic Encyclopedia of Type Strains, Phase IV (KMG-V): Genome sequencing to study the core and pangenomes of soil and plant-associated prokaryotes.</title>
        <authorList>
            <person name="Whitman W."/>
        </authorList>
    </citation>
    <scope>NUCLEOTIDE SEQUENCE [LARGE SCALE GENOMIC DNA]</scope>
    <source>
        <strain evidence="1 2">SEMIA 4013</strain>
    </source>
</reference>
<sequence>MQDANQCVTIDHMLLDTGSAGVRVMASALGSALAGRLPAQTGASNDPTGGAPIAQCTTFGAGYTWGSIKRADVTIGGKTAGNLPIQVIGDAAYPNVPSDCASRGISNIGSAVAALGANGVVGISPSRTDYPAAAQSALPAAYYYCPSTGSCTGARVPLDTQVMNPVANFTSDNNGTIVRLPALPAGGQATATGELIFGIGTRQNNALPPTANVLKVDNSGAFTTVYQGRTLTSYVDSGTPILWFPDTTTPRRWDDFYVPPTTLDLSATWYSVDYSATRKTGTVLTVPFSIANSSNLLASQYAAYGNLGRFWSEWTFLWGLPFFYGRDLYTALSNAKVGAQTGPFIAF</sequence>
<proteinExistence type="predicted"/>
<protein>
    <recommendedName>
        <fullName evidence="3">DUF3443 domain-containing protein</fullName>
    </recommendedName>
</protein>
<evidence type="ECO:0000313" key="1">
    <source>
        <dbReference type="EMBL" id="MBB6205838.1"/>
    </source>
</evidence>
<accession>A0AAW3V5H9</accession>
<dbReference type="Proteomes" id="UP000518681">
    <property type="component" value="Unassembled WGS sequence"/>
</dbReference>